<feature type="compositionally biased region" description="Basic residues" evidence="1">
    <location>
        <begin position="114"/>
        <end position="129"/>
    </location>
</feature>
<organism evidence="2">
    <name type="scientific">uncultured Craurococcus sp</name>
    <dbReference type="NCBI Taxonomy" id="1135998"/>
    <lineage>
        <taxon>Bacteria</taxon>
        <taxon>Pseudomonadati</taxon>
        <taxon>Pseudomonadota</taxon>
        <taxon>Alphaproteobacteria</taxon>
        <taxon>Acetobacterales</taxon>
        <taxon>Acetobacteraceae</taxon>
        <taxon>Craurococcus</taxon>
        <taxon>environmental samples</taxon>
    </lineage>
</organism>
<feature type="compositionally biased region" description="Basic residues" evidence="1">
    <location>
        <begin position="45"/>
        <end position="60"/>
    </location>
</feature>
<feature type="compositionally biased region" description="Basic residues" evidence="1">
    <location>
        <begin position="202"/>
        <end position="226"/>
    </location>
</feature>
<dbReference type="EMBL" id="CADCTD010000098">
    <property type="protein sequence ID" value="CAA9257373.1"/>
    <property type="molecule type" value="Genomic_DNA"/>
</dbReference>
<proteinExistence type="predicted"/>
<gene>
    <name evidence="2" type="ORF">AVDCRST_MAG27-2312</name>
</gene>
<feature type="compositionally biased region" description="Basic and acidic residues" evidence="1">
    <location>
        <begin position="86"/>
        <end position="101"/>
    </location>
</feature>
<feature type="non-terminal residue" evidence="2">
    <location>
        <position position="1"/>
    </location>
</feature>
<evidence type="ECO:0000256" key="1">
    <source>
        <dbReference type="SAM" id="MobiDB-lite"/>
    </source>
</evidence>
<reference evidence="2" key="1">
    <citation type="submission" date="2020-02" db="EMBL/GenBank/DDBJ databases">
        <authorList>
            <person name="Meier V. D."/>
        </authorList>
    </citation>
    <scope>NUCLEOTIDE SEQUENCE</scope>
    <source>
        <strain evidence="2">AVDCRST_MAG27</strain>
    </source>
</reference>
<feature type="compositionally biased region" description="Gly residues" evidence="1">
    <location>
        <begin position="235"/>
        <end position="244"/>
    </location>
</feature>
<dbReference type="AlphaFoldDB" id="A0A6J4INL5"/>
<accession>A0A6J4INL5</accession>
<evidence type="ECO:0000313" key="2">
    <source>
        <dbReference type="EMBL" id="CAA9257373.1"/>
    </source>
</evidence>
<name>A0A6J4INL5_9PROT</name>
<feature type="compositionally biased region" description="Basic and acidic residues" evidence="1">
    <location>
        <begin position="257"/>
        <end position="268"/>
    </location>
</feature>
<feature type="non-terminal residue" evidence="2">
    <location>
        <position position="268"/>
    </location>
</feature>
<protein>
    <submittedName>
        <fullName evidence="2">Uncharacterized protein</fullName>
    </submittedName>
</protein>
<sequence length="268" mass="28016">DAEPGRTPRGPAARRDRGGVELSRPGRGPALYLHLPAARRAAAQQHHRRAASGGHHRSAAVRRSGIAGPRGLCRHTGCQRAAGFRRRGEDPRRLLSRERPDPAGSDGGCAGARLRSHHSSPGARRRGSRRGGAPAGGSRACRPYRVVRAAASPRSVAGRGRCAQGARPGQARGRARGGADPPTPGLRPQVGAPTASGGAQHGARRVRRSAVARPRPRRGTALRPRPRPAALRGRCGAGGGGAAGPAGQRPRRHAGRRQADHRDLEHPP</sequence>
<feature type="region of interest" description="Disordered" evidence="1">
    <location>
        <begin position="1"/>
        <end position="268"/>
    </location>
</feature>
<feature type="compositionally biased region" description="Low complexity" evidence="1">
    <location>
        <begin position="136"/>
        <end position="172"/>
    </location>
</feature>